<organism evidence="2 3">
    <name type="scientific">Thecamonas trahens ATCC 50062</name>
    <dbReference type="NCBI Taxonomy" id="461836"/>
    <lineage>
        <taxon>Eukaryota</taxon>
        <taxon>Apusozoa</taxon>
        <taxon>Apusomonadida</taxon>
        <taxon>Apusomonadidae</taxon>
        <taxon>Thecamonas</taxon>
    </lineage>
</organism>
<dbReference type="Proteomes" id="UP000054408">
    <property type="component" value="Unassembled WGS sequence"/>
</dbReference>
<dbReference type="GeneID" id="25562687"/>
<dbReference type="OrthoDB" id="2162449at2759"/>
<keyword evidence="3" id="KW-1185">Reference proteome</keyword>
<reference evidence="2 3" key="1">
    <citation type="submission" date="2010-05" db="EMBL/GenBank/DDBJ databases">
        <title>The Genome Sequence of Thecamonas trahens ATCC 50062.</title>
        <authorList>
            <consortium name="The Broad Institute Genome Sequencing Platform"/>
            <person name="Russ C."/>
            <person name="Cuomo C."/>
            <person name="Shea T."/>
            <person name="Young S.K."/>
            <person name="Zeng Q."/>
            <person name="Koehrsen M."/>
            <person name="Haas B."/>
            <person name="Borodovsky M."/>
            <person name="Guigo R."/>
            <person name="Alvarado L."/>
            <person name="Berlin A."/>
            <person name="Bochicchio J."/>
            <person name="Borenstein D."/>
            <person name="Chapman S."/>
            <person name="Chen Z."/>
            <person name="Freedman E."/>
            <person name="Gellesch M."/>
            <person name="Goldberg J."/>
            <person name="Griggs A."/>
            <person name="Gujja S."/>
            <person name="Heilman E."/>
            <person name="Heiman D."/>
            <person name="Hepburn T."/>
            <person name="Howarth C."/>
            <person name="Jen D."/>
            <person name="Larson L."/>
            <person name="Mehta T."/>
            <person name="Park D."/>
            <person name="Pearson M."/>
            <person name="Roberts A."/>
            <person name="Saif S."/>
            <person name="Shenoy N."/>
            <person name="Sisk P."/>
            <person name="Stolte C."/>
            <person name="Sykes S."/>
            <person name="Thomson T."/>
            <person name="Walk T."/>
            <person name="White J."/>
            <person name="Yandava C."/>
            <person name="Burger G."/>
            <person name="Gray M.W."/>
            <person name="Holland P.W.H."/>
            <person name="King N."/>
            <person name="Lang F.B.F."/>
            <person name="Roger A.J."/>
            <person name="Ruiz-Trillo I."/>
            <person name="Lander E."/>
            <person name="Nusbaum C."/>
        </authorList>
    </citation>
    <scope>NUCLEOTIDE SEQUENCE [LARGE SCALE GENOMIC DNA]</scope>
    <source>
        <strain evidence="2 3">ATCC 50062</strain>
    </source>
</reference>
<sequence>MRAVTVRHNGTRSLTASSLPSARKAAEPPTVFLDLRQSAAAKSTSRDSVARRAGPPALAHITSDSDSESDSESCSGGDDTPLSRDEWLLRRREMRRKAAAATAAAEAKPVRISLKFRKAKPATAAPPEATRVSTGSDVAAIRDEDGSDDDALDREYDARVAAHSATALDHAKPSPLTASVPSADSGVDVGVFAASEAREAEAARTRAAGVRTTAIALLASREGVPDLPSVIDSLPSIARDPMIVLAAADQPPLVASLRSPSAVVRIDMALVPRAQLGPVLGAVLETALVECDLVLAGMVLTSRAAMTPHLAPSATPELLILLADLAPGSSTARSKAIPRLQTTLAAVQAANAISVPSAVSARAHTLCLAHLLRRPLSFTGHAWPARANGSGRGFPHAAAAAVAIPSTPTSVTSLLARAESFGLDLVGLRSAMLEESQSGPAVLSIVAAIGGSRTAVDGYTGTLDAGQVLGGADAVEAWFGGALPNARSAAVKQQVLAPRLPALLWGTRARVALDIVSCSSFRTLAVLDTLARRGFDVLGIESLPGAAGAASMRVVLERPDASRALAGVVDALDAELGARNKSGRGTMAIVALAGDAVPSPGRAPSRAHVERRLTSHLSHVVPRPAPHAPQTLTLVFPPAAWQAQSARSHALALLGRLTARLPLATVHGFKTVARLTAYQAKALTPFEVGDPAWAPSVEALQAGPAAAAVVSVINGFELVDALLTAEGETGDVRPLLSPTPAAAFKIICSLFWDNELGLDLASLLSAAAPPLVAAHAAPPGCSSTSCPPSWLIVSAVNTLGQLSASVLAKVLGQILDLDAEVCVEQCTVGDDGVWLRLGPMGRSGSIAVTALVREWSAAVAFGDASRAPDDAMGASSVVPGPVADVLALVIDDGPHSVAELVAALRALTDTDMMLVSLAKVQAGSPWALCIEGVDAISAWSSGVPHPTPGAAWRVVVEPDDVASYFHTLLDADATLEWDL</sequence>
<proteinExistence type="predicted"/>
<dbReference type="EMBL" id="GL349443">
    <property type="protein sequence ID" value="KNC46615.1"/>
    <property type="molecule type" value="Genomic_DNA"/>
</dbReference>
<evidence type="ECO:0000256" key="1">
    <source>
        <dbReference type="SAM" id="MobiDB-lite"/>
    </source>
</evidence>
<dbReference type="RefSeq" id="XP_013760388.1">
    <property type="nucleotide sequence ID" value="XM_013904934.1"/>
</dbReference>
<feature type="compositionally biased region" description="Polar residues" evidence="1">
    <location>
        <begin position="11"/>
        <end position="20"/>
    </location>
</feature>
<name>A0A0L0D373_THETB</name>
<feature type="region of interest" description="Disordered" evidence="1">
    <location>
        <begin position="1"/>
        <end position="85"/>
    </location>
</feature>
<feature type="compositionally biased region" description="Low complexity" evidence="1">
    <location>
        <begin position="121"/>
        <end position="130"/>
    </location>
</feature>
<protein>
    <submittedName>
        <fullName evidence="2">Uncharacterized protein</fullName>
    </submittedName>
</protein>
<dbReference type="AlphaFoldDB" id="A0A0L0D373"/>
<accession>A0A0L0D373</accession>
<evidence type="ECO:0000313" key="2">
    <source>
        <dbReference type="EMBL" id="KNC46615.1"/>
    </source>
</evidence>
<evidence type="ECO:0000313" key="3">
    <source>
        <dbReference type="Proteomes" id="UP000054408"/>
    </source>
</evidence>
<feature type="region of interest" description="Disordered" evidence="1">
    <location>
        <begin position="118"/>
        <end position="151"/>
    </location>
</feature>
<gene>
    <name evidence="2" type="ORF">AMSG_03051</name>
</gene>